<dbReference type="AlphaFoldDB" id="A0AAW4U5R1"/>
<dbReference type="Gene3D" id="1.10.10.2910">
    <property type="match status" value="1"/>
</dbReference>
<dbReference type="InterPro" id="IPR010359">
    <property type="entry name" value="IrrE_HExxH"/>
</dbReference>
<dbReference type="Proteomes" id="UP001198190">
    <property type="component" value="Unassembled WGS sequence"/>
</dbReference>
<dbReference type="Pfam" id="PF12844">
    <property type="entry name" value="HTH_19"/>
    <property type="match status" value="1"/>
</dbReference>
<sequence length="371" mass="43773">MEAIFQPKRLKEGRSFRGLTQLKLAEQIGITKQAISQFEKGTMLPNLDMTYQFVDILEFPINYFFKPYKENLSTPIFFRKNKTSAKKTIFLFETYISWMIDIYHYLNEFLRMPELNMIYKNKLFYSEDEIEEAAKELRRIWGLGNGPISNMTTLLENNGFIISKIDLNVKKVDACSIMLKEKRPMIFLTQNTTSVRSRRDMAHELGHQVLHSWMNKDDFETSSDIIEKEADLFANYFLMPRDAMERECFAVNSSTSLLAMKKRWGTSMLSILYHLYNLDLISNTLFEKLSQNIYRRGWRTHEPYDDEIMQEKPELIKDAIDMLVDNNIKTSYEIEEEMSLPRKDIAELCGLSISFFEDISLKKPKLFLIKK</sequence>
<proteinExistence type="inferred from homology"/>
<dbReference type="CDD" id="cd00093">
    <property type="entry name" value="HTH_XRE"/>
    <property type="match status" value="1"/>
</dbReference>
<dbReference type="Gene3D" id="1.10.260.40">
    <property type="entry name" value="lambda repressor-like DNA-binding domains"/>
    <property type="match status" value="1"/>
</dbReference>
<accession>A0AAW4U5R1</accession>
<dbReference type="InterPro" id="IPR052345">
    <property type="entry name" value="Rad_response_metalloprotease"/>
</dbReference>
<dbReference type="PROSITE" id="PS50943">
    <property type="entry name" value="HTH_CROC1"/>
    <property type="match status" value="1"/>
</dbReference>
<comment type="similarity">
    <text evidence="1">Belongs to the short-chain fatty acyl-CoA assimilation regulator (ScfR) family.</text>
</comment>
<gene>
    <name evidence="3" type="ORF">LIY65_07960</name>
</gene>
<dbReference type="PANTHER" id="PTHR43236">
    <property type="entry name" value="ANTITOXIN HIGA1"/>
    <property type="match status" value="1"/>
</dbReference>
<dbReference type="GO" id="GO:0003677">
    <property type="term" value="F:DNA binding"/>
    <property type="evidence" value="ECO:0007669"/>
    <property type="project" value="InterPro"/>
</dbReference>
<dbReference type="InterPro" id="IPR001387">
    <property type="entry name" value="Cro/C1-type_HTH"/>
</dbReference>
<dbReference type="SMART" id="SM00530">
    <property type="entry name" value="HTH_XRE"/>
    <property type="match status" value="1"/>
</dbReference>
<reference evidence="3" key="1">
    <citation type="submission" date="2021-10" db="EMBL/GenBank/DDBJ databases">
        <title>Collection of gut derived symbiotic bacterial strains cultured from healthy donors.</title>
        <authorList>
            <person name="Lin H."/>
            <person name="Littmann E."/>
            <person name="Claire K."/>
            <person name="Pamer E."/>
        </authorList>
    </citation>
    <scope>NUCLEOTIDE SEQUENCE</scope>
    <source>
        <strain evidence="3">MSK.7.16</strain>
    </source>
</reference>
<comment type="caution">
    <text evidence="3">The sequence shown here is derived from an EMBL/GenBank/DDBJ whole genome shotgun (WGS) entry which is preliminary data.</text>
</comment>
<dbReference type="RefSeq" id="WP_227153022.1">
    <property type="nucleotide sequence ID" value="NZ_JAJCGD010000020.1"/>
</dbReference>
<organism evidence="3 4">
    <name type="scientific">Megamonas funiformis</name>
    <dbReference type="NCBI Taxonomy" id="437897"/>
    <lineage>
        <taxon>Bacteria</taxon>
        <taxon>Bacillati</taxon>
        <taxon>Bacillota</taxon>
        <taxon>Negativicutes</taxon>
        <taxon>Selenomonadales</taxon>
        <taxon>Selenomonadaceae</taxon>
        <taxon>Megamonas</taxon>
    </lineage>
</organism>
<evidence type="ECO:0000259" key="2">
    <source>
        <dbReference type="PROSITE" id="PS50943"/>
    </source>
</evidence>
<dbReference type="EMBL" id="JAJCGD010000020">
    <property type="protein sequence ID" value="MCB6828627.1"/>
    <property type="molecule type" value="Genomic_DNA"/>
</dbReference>
<feature type="domain" description="HTH cro/C1-type" evidence="2">
    <location>
        <begin position="10"/>
        <end position="64"/>
    </location>
</feature>
<dbReference type="PANTHER" id="PTHR43236:SF1">
    <property type="entry name" value="BLL7220 PROTEIN"/>
    <property type="match status" value="1"/>
</dbReference>
<evidence type="ECO:0000313" key="3">
    <source>
        <dbReference type="EMBL" id="MCB6828627.1"/>
    </source>
</evidence>
<dbReference type="SUPFAM" id="SSF47413">
    <property type="entry name" value="lambda repressor-like DNA-binding domains"/>
    <property type="match status" value="1"/>
</dbReference>
<evidence type="ECO:0000313" key="4">
    <source>
        <dbReference type="Proteomes" id="UP001198190"/>
    </source>
</evidence>
<evidence type="ECO:0000256" key="1">
    <source>
        <dbReference type="ARBA" id="ARBA00007227"/>
    </source>
</evidence>
<name>A0AAW4U5R1_9FIRM</name>
<dbReference type="Pfam" id="PF06114">
    <property type="entry name" value="Peptidase_M78"/>
    <property type="match status" value="1"/>
</dbReference>
<protein>
    <submittedName>
        <fullName evidence="3">XRE family transcriptional regulator</fullName>
    </submittedName>
</protein>
<dbReference type="InterPro" id="IPR010982">
    <property type="entry name" value="Lambda_DNA-bd_dom_sf"/>
</dbReference>